<organism evidence="2 3">
    <name type="scientific">Calorimonas adulescens</name>
    <dbReference type="NCBI Taxonomy" id="2606906"/>
    <lineage>
        <taxon>Bacteria</taxon>
        <taxon>Bacillati</taxon>
        <taxon>Bacillota</taxon>
        <taxon>Clostridia</taxon>
        <taxon>Thermoanaerobacterales</taxon>
        <taxon>Thermoanaerobacteraceae</taxon>
        <taxon>Calorimonas</taxon>
    </lineage>
</organism>
<sequence>MENGLKEKLKTINSILREKRNSKPPRKAIREAVERNLGKIIMKAPEEKPYWIRDMLVVDGSFNSYGSTFPYIINFFRSLALFSLGNERIFLNDIYIPLLDMESYQDGDSEEVLKVIRDRKMAEMEIRSAIEGVKRFRPSLVVFDGGFLRYEDKAKDAFDEYRKLSREAGTLSVGVIEEIGTFDMARKLRDGLGYPVEDDRELLFGVLEPCEILEVRDEMQFKRGFYTVFARPSMHPNPVAYDFFEEDRDRALEVVRFLISLTPAESRGIPLILDIVDGEVKIGSDEVEALVDSFLDKDIKEGLFRPQRDRRFGL</sequence>
<dbReference type="Pfam" id="PF09376">
    <property type="entry name" value="NurA"/>
    <property type="match status" value="1"/>
</dbReference>
<reference evidence="2 3" key="1">
    <citation type="submission" date="2019-08" db="EMBL/GenBank/DDBJ databases">
        <title>Calorimonas adulescens gen. nov., sp. nov., an anaerobic thermophilic bacterium from Sakhalin hot spring.</title>
        <authorList>
            <person name="Khomyakova M.A."/>
            <person name="Merkel A.Y."/>
            <person name="Novikov A."/>
            <person name="Bonch-Osmolovskaya E.A."/>
            <person name="Slobodkin A.I."/>
        </authorList>
    </citation>
    <scope>NUCLEOTIDE SEQUENCE [LARGE SCALE GENOMIC DNA]</scope>
    <source>
        <strain evidence="2 3">A05MB</strain>
    </source>
</reference>
<dbReference type="AlphaFoldDB" id="A0A5D8QEQ6"/>
<accession>A0A5D8QEQ6</accession>
<feature type="domain" description="NurA" evidence="1">
    <location>
        <begin position="53"/>
        <end position="282"/>
    </location>
</feature>
<keyword evidence="3" id="KW-1185">Reference proteome</keyword>
<evidence type="ECO:0000313" key="3">
    <source>
        <dbReference type="Proteomes" id="UP000322976"/>
    </source>
</evidence>
<name>A0A5D8QEQ6_9THEO</name>
<gene>
    <name evidence="2" type="ORF">FWJ32_02785</name>
</gene>
<dbReference type="InterPro" id="IPR018977">
    <property type="entry name" value="NurA_domain"/>
</dbReference>
<dbReference type="Proteomes" id="UP000322976">
    <property type="component" value="Unassembled WGS sequence"/>
</dbReference>
<comment type="caution">
    <text evidence="2">The sequence shown here is derived from an EMBL/GenBank/DDBJ whole genome shotgun (WGS) entry which is preliminary data.</text>
</comment>
<evidence type="ECO:0000259" key="1">
    <source>
        <dbReference type="SMART" id="SM00933"/>
    </source>
</evidence>
<proteinExistence type="predicted"/>
<dbReference type="EMBL" id="VTPS01000003">
    <property type="protein sequence ID" value="TZE82897.1"/>
    <property type="molecule type" value="Genomic_DNA"/>
</dbReference>
<protein>
    <submittedName>
        <fullName evidence="2">DNA double-strand break repair nuclease NurA</fullName>
    </submittedName>
</protein>
<dbReference type="SMART" id="SM00933">
    <property type="entry name" value="NurA"/>
    <property type="match status" value="1"/>
</dbReference>
<evidence type="ECO:0000313" key="2">
    <source>
        <dbReference type="EMBL" id="TZE82897.1"/>
    </source>
</evidence>
<dbReference type="RefSeq" id="WP_149544456.1">
    <property type="nucleotide sequence ID" value="NZ_VTPS01000003.1"/>
</dbReference>